<comment type="caution">
    <text evidence="1">The sequence shown here is derived from an EMBL/GenBank/DDBJ whole genome shotgun (WGS) entry which is preliminary data.</text>
</comment>
<gene>
    <name evidence="1" type="ORF">J2781_000875</name>
</gene>
<sequence length="77" mass="8953">MLPKAGRAAIMCIMDKQFGDIENFLCRKNTPNVPTTKKNNLLILNILFFEARTNYEDNNFDRNCTTVRLDNSKIRDI</sequence>
<name>A0ABU1LB59_9FLAO</name>
<evidence type="ECO:0000313" key="1">
    <source>
        <dbReference type="EMBL" id="MDR6403960.1"/>
    </source>
</evidence>
<dbReference type="Proteomes" id="UP001184853">
    <property type="component" value="Unassembled WGS sequence"/>
</dbReference>
<protein>
    <submittedName>
        <fullName evidence="1">Uncharacterized protein</fullName>
    </submittedName>
</protein>
<proteinExistence type="predicted"/>
<organism evidence="1 2">
    <name type="scientific">Chryseobacterium geocarposphaerae</name>
    <dbReference type="NCBI Taxonomy" id="1416776"/>
    <lineage>
        <taxon>Bacteria</taxon>
        <taxon>Pseudomonadati</taxon>
        <taxon>Bacteroidota</taxon>
        <taxon>Flavobacteriia</taxon>
        <taxon>Flavobacteriales</taxon>
        <taxon>Weeksellaceae</taxon>
        <taxon>Chryseobacterium group</taxon>
        <taxon>Chryseobacterium</taxon>
    </lineage>
</organism>
<reference evidence="1 2" key="1">
    <citation type="submission" date="2023-07" db="EMBL/GenBank/DDBJ databases">
        <title>Sorghum-associated microbial communities from plants grown in Nebraska, USA.</title>
        <authorList>
            <person name="Schachtman D."/>
        </authorList>
    </citation>
    <scope>NUCLEOTIDE SEQUENCE [LARGE SCALE GENOMIC DNA]</scope>
    <source>
        <strain evidence="1 2">DS1709</strain>
    </source>
</reference>
<dbReference type="EMBL" id="JAVDQS010000002">
    <property type="protein sequence ID" value="MDR6403960.1"/>
    <property type="molecule type" value="Genomic_DNA"/>
</dbReference>
<keyword evidence="2" id="KW-1185">Reference proteome</keyword>
<accession>A0ABU1LB59</accession>
<evidence type="ECO:0000313" key="2">
    <source>
        <dbReference type="Proteomes" id="UP001184853"/>
    </source>
</evidence>